<proteinExistence type="inferred from homology"/>
<comment type="caution">
    <text evidence="3">The sequence shown here is derived from an EMBL/GenBank/DDBJ whole genome shotgun (WGS) entry which is preliminary data.</text>
</comment>
<dbReference type="Proteomes" id="UP000477285">
    <property type="component" value="Unassembled WGS sequence"/>
</dbReference>
<dbReference type="EMBL" id="WWVQ01000012">
    <property type="protein sequence ID" value="MZL32967.1"/>
    <property type="molecule type" value="Genomic_DNA"/>
</dbReference>
<dbReference type="Pfam" id="PF07221">
    <property type="entry name" value="GlcNAc_2-epim"/>
    <property type="match status" value="1"/>
</dbReference>
<dbReference type="AlphaFoldDB" id="A0A6L8T087"/>
<protein>
    <submittedName>
        <fullName evidence="3">AGE family epimerase/isomerase</fullName>
    </submittedName>
</protein>
<dbReference type="Gene3D" id="1.50.10.10">
    <property type="match status" value="1"/>
</dbReference>
<comment type="similarity">
    <text evidence="1">Belongs to the N-acylglucosamine 2-epimerase family.</text>
</comment>
<evidence type="ECO:0000313" key="4">
    <source>
        <dbReference type="Proteomes" id="UP000477285"/>
    </source>
</evidence>
<accession>A0A6L8T087</accession>
<dbReference type="InterPro" id="IPR010819">
    <property type="entry name" value="AGE/CE"/>
</dbReference>
<evidence type="ECO:0000313" key="3">
    <source>
        <dbReference type="EMBL" id="MZL32967.1"/>
    </source>
</evidence>
<sequence>MKGKIKMENSGKKYQIDTEENKMFLGELQKNLLNFGKGFLSPGGSAYFLGDDGTPWKDRNRETWITCRMVHVYSMGIMLGDKESPALVHGAVHGLLEELKDRENGGWYPGITPDNKFLPDKQCYAHAFVLLAASSALLAGEKDAETLLKDALELFDKRFWDEKQGLTYDTWNTEFTVLDDYRGLNANMHTVEAFLAVADAIKEEKYRIRAGRIIDHVIGWASANDWRIPEHFTKEWKADLDCNKECPADRFKPYGATPGHGIEWARLIVQWAYSSYKDTPDSAEVYLKAAEKLYNRAVEDSWNVDGNPGIVYTTDWDGKPVVHDRMHWTLAEAINTSAVLWHITHKQKYAKDYEEFMRYLDDKVLDHKNGSWFHQLDENNNVIGTVWPGKSDVYHAFQSTWIPYGTPYISIASDVKQYMEVCHQ</sequence>
<organism evidence="3 4">
    <name type="scientific">Blautia wexlerae</name>
    <dbReference type="NCBI Taxonomy" id="418240"/>
    <lineage>
        <taxon>Bacteria</taxon>
        <taxon>Bacillati</taxon>
        <taxon>Bacillota</taxon>
        <taxon>Clostridia</taxon>
        <taxon>Lachnospirales</taxon>
        <taxon>Lachnospiraceae</taxon>
        <taxon>Blautia</taxon>
    </lineage>
</organism>
<gene>
    <name evidence="3" type="ORF">GT728_07070</name>
</gene>
<evidence type="ECO:0000256" key="2">
    <source>
        <dbReference type="ARBA" id="ARBA00023235"/>
    </source>
</evidence>
<dbReference type="PANTHER" id="PTHR15108">
    <property type="entry name" value="N-ACYLGLUCOSAMINE-2-EPIMERASE"/>
    <property type="match status" value="1"/>
</dbReference>
<reference evidence="3 4" key="1">
    <citation type="journal article" date="2019" name="Nat. Med.">
        <title>A library of human gut bacterial isolates paired with longitudinal multiomics data enables mechanistic microbiome research.</title>
        <authorList>
            <person name="Poyet M."/>
            <person name="Groussin M."/>
            <person name="Gibbons S.M."/>
            <person name="Avila-Pacheco J."/>
            <person name="Jiang X."/>
            <person name="Kearney S.M."/>
            <person name="Perrotta A.R."/>
            <person name="Berdy B."/>
            <person name="Zhao S."/>
            <person name="Lieberman T.D."/>
            <person name="Swanson P.K."/>
            <person name="Smith M."/>
            <person name="Roesemann S."/>
            <person name="Alexander J.E."/>
            <person name="Rich S.A."/>
            <person name="Livny J."/>
            <person name="Vlamakis H."/>
            <person name="Clish C."/>
            <person name="Bullock K."/>
            <person name="Deik A."/>
            <person name="Scott J."/>
            <person name="Pierce K.A."/>
            <person name="Xavier R.J."/>
            <person name="Alm E.J."/>
        </authorList>
    </citation>
    <scope>NUCLEOTIDE SEQUENCE [LARGE SCALE GENOMIC DNA]</scope>
    <source>
        <strain evidence="3 4">BIOML-A1</strain>
    </source>
</reference>
<evidence type="ECO:0000256" key="1">
    <source>
        <dbReference type="ARBA" id="ARBA00008558"/>
    </source>
</evidence>
<keyword evidence="2 3" id="KW-0413">Isomerase</keyword>
<dbReference type="RefSeq" id="WP_096788337.1">
    <property type="nucleotide sequence ID" value="NZ_BTHH01000020.1"/>
</dbReference>
<dbReference type="GO" id="GO:0016853">
    <property type="term" value="F:isomerase activity"/>
    <property type="evidence" value="ECO:0007669"/>
    <property type="project" value="UniProtKB-KW"/>
</dbReference>
<dbReference type="InterPro" id="IPR008928">
    <property type="entry name" value="6-hairpin_glycosidase_sf"/>
</dbReference>
<dbReference type="GeneID" id="75076961"/>
<name>A0A6L8T087_9FIRM</name>
<dbReference type="GO" id="GO:0005975">
    <property type="term" value="P:carbohydrate metabolic process"/>
    <property type="evidence" value="ECO:0007669"/>
    <property type="project" value="InterPro"/>
</dbReference>
<dbReference type="SUPFAM" id="SSF48208">
    <property type="entry name" value="Six-hairpin glycosidases"/>
    <property type="match status" value="1"/>
</dbReference>
<dbReference type="InterPro" id="IPR012341">
    <property type="entry name" value="6hp_glycosidase-like_sf"/>
</dbReference>